<protein>
    <recommendedName>
        <fullName evidence="11">G-protein coupled receptors family 1 profile domain-containing protein</fullName>
    </recommendedName>
</protein>
<keyword evidence="2 8" id="KW-0812">Transmembrane</keyword>
<feature type="transmembrane region" description="Helical" evidence="10">
    <location>
        <begin position="38"/>
        <end position="60"/>
    </location>
</feature>
<dbReference type="PROSITE" id="PS50262">
    <property type="entry name" value="G_PROTEIN_RECEP_F1_2"/>
    <property type="match status" value="1"/>
</dbReference>
<dbReference type="OrthoDB" id="277802at2759"/>
<dbReference type="GO" id="GO:0004930">
    <property type="term" value="F:G protein-coupled receptor activity"/>
    <property type="evidence" value="ECO:0007669"/>
    <property type="project" value="UniProtKB-KW"/>
</dbReference>
<keyword evidence="4 8" id="KW-0297">G-protein coupled receptor</keyword>
<evidence type="ECO:0000256" key="7">
    <source>
        <dbReference type="ARBA" id="ARBA00023224"/>
    </source>
</evidence>
<evidence type="ECO:0000256" key="6">
    <source>
        <dbReference type="ARBA" id="ARBA00023170"/>
    </source>
</evidence>
<sequence length="383" mass="43616">MDTTALPLSTNISNATNATSSAMNAVFVESIYSRVFRLFMFTVSGLVSLVGNTMVIYITYNNKFMRTFAYFLIANLAVSDVLSTLILPFMVFYLEIGKWTFGETLCKILNPCFTVFAVVTTNTLVAIACDRFRALLFPFKLKPSTSETRLILAIIWLLAFLVSLPSFGSRTIDAQGYCLEIYSNDPQEHQLYLRIYTVFLFLFNNFIPLVVILYLYIRITMALKHISFRPQTFQLNRPSSLAGRESPGSSPRNSVVLRNANVASANKRQKMESKFIRMLAMVVLVFFFCYVPFQVFFLLYTFIVLPMDSPTYYANNYLFLLMWIPNSINPICYAALNERYAKAFKKILGKTYNNVKRLGTSMPSPKSTYSVGLSRRKSSPISV</sequence>
<dbReference type="InterPro" id="IPR000276">
    <property type="entry name" value="GPCR_Rhodpsn"/>
</dbReference>
<dbReference type="SUPFAM" id="SSF81321">
    <property type="entry name" value="Family A G protein-coupled receptor-like"/>
    <property type="match status" value="1"/>
</dbReference>
<feature type="transmembrane region" description="Helical" evidence="10">
    <location>
        <begin position="72"/>
        <end position="96"/>
    </location>
</feature>
<feature type="transmembrane region" description="Helical" evidence="10">
    <location>
        <begin position="195"/>
        <end position="217"/>
    </location>
</feature>
<keyword evidence="6 8" id="KW-0675">Receptor</keyword>
<proteinExistence type="inferred from homology"/>
<feature type="compositionally biased region" description="Basic residues" evidence="9">
    <location>
        <begin position="374"/>
        <end position="383"/>
    </location>
</feature>
<dbReference type="Pfam" id="PF00001">
    <property type="entry name" value="7tm_1"/>
    <property type="match status" value="1"/>
</dbReference>
<organism evidence="12 13">
    <name type="scientific">Exaiptasia diaphana</name>
    <name type="common">Tropical sea anemone</name>
    <name type="synonym">Aiptasia pulchella</name>
    <dbReference type="NCBI Taxonomy" id="2652724"/>
    <lineage>
        <taxon>Eukaryota</taxon>
        <taxon>Metazoa</taxon>
        <taxon>Cnidaria</taxon>
        <taxon>Anthozoa</taxon>
        <taxon>Hexacorallia</taxon>
        <taxon>Actiniaria</taxon>
        <taxon>Aiptasiidae</taxon>
        <taxon>Exaiptasia</taxon>
    </lineage>
</organism>
<feature type="transmembrane region" description="Helical" evidence="10">
    <location>
        <begin position="150"/>
        <end position="167"/>
    </location>
</feature>
<feature type="domain" description="G-protein coupled receptors family 1 profile" evidence="11">
    <location>
        <begin position="51"/>
        <end position="333"/>
    </location>
</feature>
<feature type="region of interest" description="Disordered" evidence="9">
    <location>
        <begin position="363"/>
        <end position="383"/>
    </location>
</feature>
<evidence type="ECO:0000256" key="4">
    <source>
        <dbReference type="ARBA" id="ARBA00023040"/>
    </source>
</evidence>
<comment type="similarity">
    <text evidence="8">Belongs to the G-protein coupled receptor 1 family.</text>
</comment>
<keyword evidence="7 8" id="KW-0807">Transducer</keyword>
<reference evidence="12" key="1">
    <citation type="submission" date="2022-11" db="UniProtKB">
        <authorList>
            <consortium name="EnsemblMetazoa"/>
        </authorList>
    </citation>
    <scope>IDENTIFICATION</scope>
</reference>
<name>A0A913YL28_EXADI</name>
<dbReference type="Gene3D" id="1.20.1070.10">
    <property type="entry name" value="Rhodopsin 7-helix transmembrane proteins"/>
    <property type="match status" value="1"/>
</dbReference>
<evidence type="ECO:0000256" key="5">
    <source>
        <dbReference type="ARBA" id="ARBA00023136"/>
    </source>
</evidence>
<evidence type="ECO:0000256" key="2">
    <source>
        <dbReference type="ARBA" id="ARBA00022692"/>
    </source>
</evidence>
<evidence type="ECO:0000256" key="10">
    <source>
        <dbReference type="SAM" id="Phobius"/>
    </source>
</evidence>
<dbReference type="PANTHER" id="PTHR45695:SF9">
    <property type="entry name" value="LEUCOKININ RECEPTOR"/>
    <property type="match status" value="1"/>
</dbReference>
<feature type="transmembrane region" description="Helical" evidence="10">
    <location>
        <begin position="108"/>
        <end position="129"/>
    </location>
</feature>
<dbReference type="PRINTS" id="PR00237">
    <property type="entry name" value="GPCRRHODOPSN"/>
</dbReference>
<dbReference type="SMART" id="SM01381">
    <property type="entry name" value="7TM_GPCR_Srsx"/>
    <property type="match status" value="1"/>
</dbReference>
<evidence type="ECO:0000256" key="9">
    <source>
        <dbReference type="SAM" id="MobiDB-lite"/>
    </source>
</evidence>
<evidence type="ECO:0000313" key="13">
    <source>
        <dbReference type="Proteomes" id="UP000887567"/>
    </source>
</evidence>
<dbReference type="GeneID" id="110243544"/>
<evidence type="ECO:0000256" key="8">
    <source>
        <dbReference type="RuleBase" id="RU000688"/>
    </source>
</evidence>
<feature type="transmembrane region" description="Helical" evidence="10">
    <location>
        <begin position="278"/>
        <end position="305"/>
    </location>
</feature>
<comment type="subcellular location">
    <subcellularLocation>
        <location evidence="1">Membrane</location>
        <topology evidence="1">Multi-pass membrane protein</topology>
    </subcellularLocation>
</comment>
<dbReference type="RefSeq" id="XP_028516140.1">
    <property type="nucleotide sequence ID" value="XM_028660339.1"/>
</dbReference>
<keyword evidence="3 10" id="KW-1133">Transmembrane helix</keyword>
<dbReference type="OMA" id="IRITMAL"/>
<dbReference type="GO" id="GO:0005886">
    <property type="term" value="C:plasma membrane"/>
    <property type="evidence" value="ECO:0007669"/>
    <property type="project" value="TreeGrafter"/>
</dbReference>
<feature type="transmembrane region" description="Helical" evidence="10">
    <location>
        <begin position="317"/>
        <end position="336"/>
    </location>
</feature>
<keyword evidence="5 10" id="KW-0472">Membrane</keyword>
<accession>A0A913YL28</accession>
<dbReference type="Proteomes" id="UP000887567">
    <property type="component" value="Unplaced"/>
</dbReference>
<dbReference type="AlphaFoldDB" id="A0A913YL28"/>
<dbReference type="EnsemblMetazoa" id="XM_028660339.1">
    <property type="protein sequence ID" value="XP_028516140.1"/>
    <property type="gene ID" value="LOC110243544"/>
</dbReference>
<evidence type="ECO:0000256" key="3">
    <source>
        <dbReference type="ARBA" id="ARBA00022989"/>
    </source>
</evidence>
<keyword evidence="13" id="KW-1185">Reference proteome</keyword>
<dbReference type="InterPro" id="IPR017452">
    <property type="entry name" value="GPCR_Rhodpsn_7TM"/>
</dbReference>
<dbReference type="PROSITE" id="PS00237">
    <property type="entry name" value="G_PROTEIN_RECEP_F1_1"/>
    <property type="match status" value="1"/>
</dbReference>
<evidence type="ECO:0000259" key="11">
    <source>
        <dbReference type="PROSITE" id="PS50262"/>
    </source>
</evidence>
<dbReference type="PANTHER" id="PTHR45695">
    <property type="entry name" value="LEUCOKININ RECEPTOR-RELATED"/>
    <property type="match status" value="1"/>
</dbReference>
<evidence type="ECO:0000313" key="12">
    <source>
        <dbReference type="EnsemblMetazoa" id="XP_028516140.1"/>
    </source>
</evidence>
<evidence type="ECO:0000256" key="1">
    <source>
        <dbReference type="ARBA" id="ARBA00004141"/>
    </source>
</evidence>
<dbReference type="CDD" id="cd00637">
    <property type="entry name" value="7tm_classA_rhodopsin-like"/>
    <property type="match status" value="1"/>
</dbReference>